<dbReference type="InterPro" id="IPR027417">
    <property type="entry name" value="P-loop_NTPase"/>
</dbReference>
<dbReference type="SUPFAM" id="SSF52540">
    <property type="entry name" value="P-loop containing nucleoside triphosphate hydrolases"/>
    <property type="match status" value="1"/>
</dbReference>
<dbReference type="Proteomes" id="UP001254848">
    <property type="component" value="Unassembled WGS sequence"/>
</dbReference>
<dbReference type="Pfam" id="PF13558">
    <property type="entry name" value="SbcC_Walker_B"/>
    <property type="match status" value="1"/>
</dbReference>
<dbReference type="Gene3D" id="3.40.50.300">
    <property type="entry name" value="P-loop containing nucleotide triphosphate hydrolases"/>
    <property type="match status" value="2"/>
</dbReference>
<accession>A0ABU3NX13</accession>
<keyword evidence="4" id="KW-0175">Coiled coil</keyword>
<protein>
    <recommendedName>
        <fullName evidence="3">Nuclease SbcCD subunit C</fullName>
    </recommendedName>
</protein>
<dbReference type="Pfam" id="PF13476">
    <property type="entry name" value="AAA_23"/>
    <property type="match status" value="1"/>
</dbReference>
<dbReference type="InterPro" id="IPR038729">
    <property type="entry name" value="Rad50/SbcC_AAA"/>
</dbReference>
<comment type="caution">
    <text evidence="6">The sequence shown here is derived from an EMBL/GenBank/DDBJ whole genome shotgun (WGS) entry which is preliminary data.</text>
</comment>
<organism evidence="6 7">
    <name type="scientific">Anaeroselena agilis</name>
    <dbReference type="NCBI Taxonomy" id="3063788"/>
    <lineage>
        <taxon>Bacteria</taxon>
        <taxon>Bacillati</taxon>
        <taxon>Bacillota</taxon>
        <taxon>Negativicutes</taxon>
        <taxon>Acetonemataceae</taxon>
        <taxon>Anaeroselena</taxon>
    </lineage>
</organism>
<reference evidence="6 7" key="1">
    <citation type="submission" date="2023-07" db="EMBL/GenBank/DDBJ databases">
        <title>The novel representative of Negativicutes class, Anaeroselena agilis gen. nov. sp. nov.</title>
        <authorList>
            <person name="Prokofeva M.I."/>
            <person name="Elcheninov A.G."/>
            <person name="Klyukina A."/>
            <person name="Kublanov I.V."/>
            <person name="Frolov E.N."/>
            <person name="Podosokorskaya O.A."/>
        </authorList>
    </citation>
    <scope>NUCLEOTIDE SEQUENCE [LARGE SCALE GENOMIC DNA]</scope>
    <source>
        <strain evidence="6 7">4137-cl</strain>
    </source>
</reference>
<name>A0ABU3NX13_9FIRM</name>
<evidence type="ECO:0000256" key="1">
    <source>
        <dbReference type="ARBA" id="ARBA00006930"/>
    </source>
</evidence>
<comment type="subunit">
    <text evidence="2">Heterodimer of SbcC and SbcD.</text>
</comment>
<proteinExistence type="inferred from homology"/>
<sequence>MRPLTITMTAFGSYAGTEKVDFGRLGDRALFLIHGPTGAGKTTILDAMCFALFGRTSGAERDGRQMRSDYVEPSVATEVTFDFALGAEVYRVRRAPEQEVLKRRGTGTTKLPPAATLWKRTGLADGEAEGAVVASDWRRVTEALEGLLGFKYEQFRQVVVLPQGEFRRLLLADSAEREKILATLFRTELYRRIEEYFKQAAKGVEEAARELALRREWLLQESAAESAAELTVRLAGDTARLLALTAETAEARRKLQTAQEGLAAARRLEEQFAERERTEAALSGLVAQAAAMEARRAELAGANQAALLAGAYESLAGRRREEERAAADLAAAEAALAGALAAKEGAEAAYAAERQREAERQAAEAAVAELAGMGDKCARLNEAVAVCARTEETAAAAAVGHEAAKAAREAAAGRLGAAREERERLLAEAYKAPALEGAVKEAEQFVANHEQLTAMRGEWQAVSRRHAALADGVAGLEKELAVARDDYGRLEIRWRQGQAALLARELAPGEACPVCGSPHHPAPARGAADMPETAALEAEQARVRRLEDELTGRRRALTEAAQALGEVTARGNKLKELLGERAKESGESLREAADGLAAELERSRAAAADLARREQEILLLEKEAGEREKALRDAETAFMEAQAAVREAKALLAEREKAVPAGFRAPGSLEAAMEQAVARRDKLAASLEKARTAAEEAGRRVAAAKAARAAAGEALAAVGSKLGEEREKLALRFAAAGFAGEEDFLAAGRPDEWRRAAEDDLAGYGRELAVARDRAERAAAAVEGLGRPDVAGAEAFAATSGEVCDNLLSEQTRLQEGVRKQEAWLKELDRLAAETAAMEEEYAVLGRLAQVANGQNQQRVSFHRFVLQALLDEVTGVANARLKKMSRGRYALRRMDDPIHRGKAGGLDIEIEDAWTGVARHAATLSGGETFLASLALALGLADVVQGFSGGVHLDTIFVDEGFGTLDPEALDMAMQALVELQTGGRLVGIISHVPELKERIEARLEIVPTDRGSTTRWSV</sequence>
<evidence type="ECO:0000256" key="3">
    <source>
        <dbReference type="ARBA" id="ARBA00013368"/>
    </source>
</evidence>
<dbReference type="EMBL" id="JAUOZS010000001">
    <property type="protein sequence ID" value="MDT8900722.1"/>
    <property type="molecule type" value="Genomic_DNA"/>
</dbReference>
<feature type="domain" description="Rad50/SbcC-type AAA" evidence="5">
    <location>
        <begin position="6"/>
        <end position="209"/>
    </location>
</feature>
<dbReference type="RefSeq" id="WP_413779259.1">
    <property type="nucleotide sequence ID" value="NZ_JAUOZS010000001.1"/>
</dbReference>
<dbReference type="PANTHER" id="PTHR32114:SF2">
    <property type="entry name" value="ABC TRANSPORTER ABCH.3"/>
    <property type="match status" value="1"/>
</dbReference>
<evidence type="ECO:0000313" key="6">
    <source>
        <dbReference type="EMBL" id="MDT8900722.1"/>
    </source>
</evidence>
<evidence type="ECO:0000256" key="4">
    <source>
        <dbReference type="SAM" id="Coils"/>
    </source>
</evidence>
<feature type="coiled-coil region" evidence="4">
    <location>
        <begin position="593"/>
        <end position="707"/>
    </location>
</feature>
<evidence type="ECO:0000313" key="7">
    <source>
        <dbReference type="Proteomes" id="UP001254848"/>
    </source>
</evidence>
<dbReference type="PANTHER" id="PTHR32114">
    <property type="entry name" value="ABC TRANSPORTER ABCH.3"/>
    <property type="match status" value="1"/>
</dbReference>
<evidence type="ECO:0000256" key="2">
    <source>
        <dbReference type="ARBA" id="ARBA00011322"/>
    </source>
</evidence>
<keyword evidence="7" id="KW-1185">Reference proteome</keyword>
<gene>
    <name evidence="6" type="ORF">Q4T40_05640</name>
</gene>
<evidence type="ECO:0000259" key="5">
    <source>
        <dbReference type="Pfam" id="PF13476"/>
    </source>
</evidence>
<comment type="similarity">
    <text evidence="1">Belongs to the SMC family. SbcC subfamily.</text>
</comment>